<dbReference type="InterPro" id="IPR010505">
    <property type="entry name" value="MoaA_twitch"/>
</dbReference>
<evidence type="ECO:0000256" key="6">
    <source>
        <dbReference type="ARBA" id="ARBA00023014"/>
    </source>
</evidence>
<dbReference type="GO" id="GO:0051539">
    <property type="term" value="F:4 iron, 4 sulfur cluster binding"/>
    <property type="evidence" value="ECO:0007669"/>
    <property type="project" value="UniProtKB-KW"/>
</dbReference>
<dbReference type="PANTHER" id="PTHR22960:SF0">
    <property type="entry name" value="MOLYBDENUM COFACTOR BIOSYNTHESIS PROTEIN 1"/>
    <property type="match status" value="1"/>
</dbReference>
<keyword evidence="3" id="KW-0479">Metal-binding</keyword>
<dbReference type="Proteomes" id="UP000247465">
    <property type="component" value="Chromosome"/>
</dbReference>
<reference evidence="10 11" key="1">
    <citation type="submission" date="2018-06" db="EMBL/GenBank/DDBJ databases">
        <title>Draft Genome Sequence of a Novel Marine Bacterium Related to the Verrucomicrobia.</title>
        <authorList>
            <person name="Vosseberg J."/>
            <person name="Martijn J."/>
            <person name="Ettema T.J.G."/>
        </authorList>
    </citation>
    <scope>NUCLEOTIDE SEQUENCE [LARGE SCALE GENOMIC DNA]</scope>
    <source>
        <strain evidence="10">TARA_B100001123</strain>
    </source>
</reference>
<dbReference type="InterPro" id="IPR013785">
    <property type="entry name" value="Aldolase_TIM"/>
</dbReference>
<dbReference type="CDD" id="cd01335">
    <property type="entry name" value="Radical_SAM"/>
    <property type="match status" value="1"/>
</dbReference>
<dbReference type="EC" id="4.1.99.22" evidence="10"/>
<dbReference type="KEGG" id="mtar:DF168_01996"/>
<dbReference type="SMART" id="SM00729">
    <property type="entry name" value="Elp3"/>
    <property type="match status" value="1"/>
</dbReference>
<dbReference type="CDD" id="cd21117">
    <property type="entry name" value="Twitch_MoaA"/>
    <property type="match status" value="1"/>
</dbReference>
<gene>
    <name evidence="10" type="primary">moaA_2</name>
    <name evidence="10" type="ORF">DF168_01996</name>
</gene>
<dbReference type="Pfam" id="PF06463">
    <property type="entry name" value="Mob_synth_C"/>
    <property type="match status" value="1"/>
</dbReference>
<accession>A0A2Z4AHR4</accession>
<dbReference type="GO" id="GO:0005525">
    <property type="term" value="F:GTP binding"/>
    <property type="evidence" value="ECO:0007669"/>
    <property type="project" value="UniProtKB-KW"/>
</dbReference>
<keyword evidence="4" id="KW-0547">Nucleotide-binding</keyword>
<dbReference type="AlphaFoldDB" id="A0A2Z4AHR4"/>
<dbReference type="Gene3D" id="3.20.20.70">
    <property type="entry name" value="Aldolase class I"/>
    <property type="match status" value="1"/>
</dbReference>
<dbReference type="PROSITE" id="PS51918">
    <property type="entry name" value="RADICAL_SAM"/>
    <property type="match status" value="1"/>
</dbReference>
<dbReference type="GO" id="GO:0061799">
    <property type="term" value="F:cyclic pyranopterin monophosphate synthase activity"/>
    <property type="evidence" value="ECO:0007669"/>
    <property type="project" value="TreeGrafter"/>
</dbReference>
<dbReference type="InterPro" id="IPR058240">
    <property type="entry name" value="rSAM_sf"/>
</dbReference>
<dbReference type="EMBL" id="CP029803">
    <property type="protein sequence ID" value="AWT60776.1"/>
    <property type="molecule type" value="Genomic_DNA"/>
</dbReference>
<evidence type="ECO:0000313" key="11">
    <source>
        <dbReference type="Proteomes" id="UP000247465"/>
    </source>
</evidence>
<dbReference type="InterPro" id="IPR006638">
    <property type="entry name" value="Elp3/MiaA/NifB-like_rSAM"/>
</dbReference>
<dbReference type="SUPFAM" id="SSF102114">
    <property type="entry name" value="Radical SAM enzymes"/>
    <property type="match status" value="1"/>
</dbReference>
<evidence type="ECO:0000256" key="5">
    <source>
        <dbReference type="ARBA" id="ARBA00023004"/>
    </source>
</evidence>
<feature type="domain" description="Radical SAM core" evidence="9">
    <location>
        <begin position="1"/>
        <end position="196"/>
    </location>
</feature>
<protein>
    <submittedName>
        <fullName evidence="10">GTP 3',8-cyclase</fullName>
        <ecNumber evidence="10">4.1.99.22</ecNumber>
    </submittedName>
</protein>
<keyword evidence="5" id="KW-0408">Iron</keyword>
<dbReference type="Pfam" id="PF04055">
    <property type="entry name" value="Radical_SAM"/>
    <property type="match status" value="1"/>
</dbReference>
<dbReference type="GO" id="GO:0061798">
    <property type="term" value="F:GTP 3',8'-cyclase activity"/>
    <property type="evidence" value="ECO:0007669"/>
    <property type="project" value="UniProtKB-EC"/>
</dbReference>
<dbReference type="GO" id="GO:0006777">
    <property type="term" value="P:Mo-molybdopterin cofactor biosynthetic process"/>
    <property type="evidence" value="ECO:0007669"/>
    <property type="project" value="UniProtKB-KW"/>
</dbReference>
<evidence type="ECO:0000313" key="10">
    <source>
        <dbReference type="EMBL" id="AWT60776.1"/>
    </source>
</evidence>
<comment type="cofactor">
    <cofactor evidence="1">
        <name>[4Fe-4S] cluster</name>
        <dbReference type="ChEBI" id="CHEBI:49883"/>
    </cofactor>
</comment>
<keyword evidence="2" id="KW-0949">S-adenosyl-L-methionine</keyword>
<dbReference type="GO" id="GO:0046872">
    <property type="term" value="F:metal ion binding"/>
    <property type="evidence" value="ECO:0007669"/>
    <property type="project" value="UniProtKB-KW"/>
</dbReference>
<evidence type="ECO:0000256" key="7">
    <source>
        <dbReference type="ARBA" id="ARBA00023134"/>
    </source>
</evidence>
<evidence type="ECO:0000259" key="9">
    <source>
        <dbReference type="PROSITE" id="PS51918"/>
    </source>
</evidence>
<evidence type="ECO:0000256" key="8">
    <source>
        <dbReference type="ARBA" id="ARBA00023150"/>
    </source>
</evidence>
<keyword evidence="8" id="KW-0501">Molybdenum cofactor biosynthesis</keyword>
<evidence type="ECO:0000256" key="1">
    <source>
        <dbReference type="ARBA" id="ARBA00001966"/>
    </source>
</evidence>
<keyword evidence="7" id="KW-0342">GTP-binding</keyword>
<evidence type="ECO:0000256" key="4">
    <source>
        <dbReference type="ARBA" id="ARBA00022741"/>
    </source>
</evidence>
<dbReference type="InterPro" id="IPR013483">
    <property type="entry name" value="MoaA"/>
</dbReference>
<proteinExistence type="predicted"/>
<dbReference type="NCBIfam" id="TIGR02666">
    <property type="entry name" value="moaA"/>
    <property type="match status" value="1"/>
</dbReference>
<evidence type="ECO:0000256" key="2">
    <source>
        <dbReference type="ARBA" id="ARBA00022691"/>
    </source>
</evidence>
<dbReference type="PANTHER" id="PTHR22960">
    <property type="entry name" value="MOLYBDOPTERIN COFACTOR SYNTHESIS PROTEIN A"/>
    <property type="match status" value="1"/>
</dbReference>
<keyword evidence="10" id="KW-0456">Lyase</keyword>
<evidence type="ECO:0000256" key="3">
    <source>
        <dbReference type="ARBA" id="ARBA00022723"/>
    </source>
</evidence>
<name>A0A2Z4AHR4_9BACT</name>
<sequence>MPSEVFGPDYAFLKGEQLLTFEEIYRLARLFSTTGVHKLRLTGGEPLLRRDLARLVEMLSEIEGIDDIALTTNGILLLRYAELLQSAGLDRVTVSLDALDDSLFQKMNGRNVPIRGVLDGIEAAADAGIPVKINMVVQKGVNDSEILPMARFFREKGHILRFIEYMDVGNHIGWRMDQVYPSKKIVEEINKESPLEPLGANYPGEVAKRYRYLEGSGEIGLISSVTQPFCKACSRARLSADGMLYTCLFANSGWDLKEMLREGATDELILKTLREIWLGRRDRYSEQRTQILKQHLHRLKVEMSYIGG</sequence>
<dbReference type="InterPro" id="IPR007197">
    <property type="entry name" value="rSAM"/>
</dbReference>
<dbReference type="InterPro" id="IPR050105">
    <property type="entry name" value="MoCo_biosynth_MoaA/MoaC"/>
</dbReference>
<organism evidence="10 11">
    <name type="scientific">Candidatus Moanibacter tarae</name>
    <dbReference type="NCBI Taxonomy" id="2200854"/>
    <lineage>
        <taxon>Bacteria</taxon>
        <taxon>Pseudomonadati</taxon>
        <taxon>Verrucomicrobiota</taxon>
        <taxon>Opitutia</taxon>
        <taxon>Puniceicoccales</taxon>
        <taxon>Puniceicoccales incertae sedis</taxon>
        <taxon>Candidatus Moanibacter</taxon>
    </lineage>
</organism>
<keyword evidence="6" id="KW-0411">Iron-sulfur</keyword>